<evidence type="ECO:0000313" key="3">
    <source>
        <dbReference type="Proteomes" id="UP000663722"/>
    </source>
</evidence>
<keyword evidence="3" id="KW-1185">Reference proteome</keyword>
<keyword evidence="1" id="KW-0812">Transmembrane</keyword>
<dbReference type="EMBL" id="CP061800">
    <property type="protein sequence ID" value="QTA89238.1"/>
    <property type="molecule type" value="Genomic_DNA"/>
</dbReference>
<feature type="transmembrane region" description="Helical" evidence="1">
    <location>
        <begin position="787"/>
        <end position="808"/>
    </location>
</feature>
<keyword evidence="1" id="KW-1133">Transmembrane helix</keyword>
<evidence type="ECO:0000313" key="2">
    <source>
        <dbReference type="EMBL" id="QTA89238.1"/>
    </source>
</evidence>
<dbReference type="KEGG" id="dmm:dnm_052880"/>
<dbReference type="AlphaFoldDB" id="A0A975BPZ5"/>
<name>A0A975BPZ5_9BACT</name>
<evidence type="ECO:0000256" key="1">
    <source>
        <dbReference type="SAM" id="Phobius"/>
    </source>
</evidence>
<organism evidence="2 3">
    <name type="scientific">Desulfonema magnum</name>
    <dbReference type="NCBI Taxonomy" id="45655"/>
    <lineage>
        <taxon>Bacteria</taxon>
        <taxon>Pseudomonadati</taxon>
        <taxon>Thermodesulfobacteriota</taxon>
        <taxon>Desulfobacteria</taxon>
        <taxon>Desulfobacterales</taxon>
        <taxon>Desulfococcaceae</taxon>
        <taxon>Desulfonema</taxon>
    </lineage>
</organism>
<proteinExistence type="predicted"/>
<keyword evidence="1" id="KW-0472">Membrane</keyword>
<dbReference type="Proteomes" id="UP000663722">
    <property type="component" value="Chromosome"/>
</dbReference>
<accession>A0A975BPZ5</accession>
<feature type="transmembrane region" description="Helical" evidence="1">
    <location>
        <begin position="713"/>
        <end position="736"/>
    </location>
</feature>
<feature type="transmembrane region" description="Helical" evidence="1">
    <location>
        <begin position="748"/>
        <end position="766"/>
    </location>
</feature>
<dbReference type="RefSeq" id="WP_207677967.1">
    <property type="nucleotide sequence ID" value="NZ_CP061800.1"/>
</dbReference>
<sequence length="812" mass="94329">MKQHIFFLGGHDAEMLEIRSILKEKGEQFFDHHLSWGASLSAYEEELKTLSDDSIPVFIELRPDCQYPKNTILVDHHNEKAGKDRKTSIEQVADLLCIPLDRYQQLISANDKAHIRGMKALHASEKEISEIRYADRKAQGVTEDDERLAEASVNNHLEKIGNNAVIIDSLTNKVSAVFDRLYDQYSHVFVFTPDGQMNYSGKGEMVCGLVKMYEEKQKDKSSKNFFWGGDMPEYGYFGTTEPLDKEEIRKMANEMQERIISQHIFMFPFRISNQGEKENSPADIRSVFHEFRNSGWKYKSYNPTDSAANYNEYFYFHEYIRKAIFETRASGKIEECLEKGAAEVISYYFERETGEDSQMVIHIKDDPDNPDTLGPYKLRIDHLSLRLFETGIGIISIEVLNHDYEKIQDVLCINDFGRRLYPQFLAEPEFGDLNPTKGSFLADRIEFQCKDFQSDETLLFENYFKQELQVAEYMRKLTGIHFLEKFKYVPILDDRMYTVCWYGSDWWSRKLAEMNEETGEFAYKSSDEWYKFIFVDGKNVGCAPGEMKTELIKKHTYSRWASGGSFFGVTRYSLMCLTNQEFFGSNIIRTHMQTMYCQIAVLLLAQRASILKFSTDVTKISGEIESFVRSDKGEKFEPIEQEIKKLHSAYIRFVNRLWFTEVTPQEQGIEIYTMALNAMGLKEQTEELRDEIRELYEFAKTEEDAKINKRLSILNTIIFFFMPATLIVALSDFIIGFLPDGGGSKGRWIAGLFIFLMIALSGYAASRKLLEADYEDEIEKLIRPRTFFDILSQFSVFIPLLLALWLIIEIIF</sequence>
<reference evidence="2" key="1">
    <citation type="journal article" date="2021" name="Microb. Physiol.">
        <title>Proteogenomic Insights into the Physiology of Marine, Sulfate-Reducing, Filamentous Desulfonema limicola and Desulfonema magnum.</title>
        <authorList>
            <person name="Schnaars V."/>
            <person name="Wohlbrand L."/>
            <person name="Scheve S."/>
            <person name="Hinrichs C."/>
            <person name="Reinhardt R."/>
            <person name="Rabus R."/>
        </authorList>
    </citation>
    <scope>NUCLEOTIDE SEQUENCE</scope>
    <source>
        <strain evidence="2">4be13</strain>
    </source>
</reference>
<gene>
    <name evidence="2" type="ORF">dnm_052880</name>
</gene>
<protein>
    <submittedName>
        <fullName evidence="2">Uncharacterized protein</fullName>
    </submittedName>
</protein>